<sequence>MLPEASALTLASMSIPAISPKRSVTISQCSVFLMLVILAVGLTLVSASDNQDVDKMFSREDRGDYRPLQFGKRDSTFRPLQFGKKNNYRPLQFGKRAGNTDAVVESVSAGSLPPSVHHRQMQLQMAAHRLLGSNSDNYFSFFPNSDTHRRLYGHY</sequence>
<protein>
    <submittedName>
        <fullName evidence="1">CRE-NLP-12 protein</fullName>
    </submittedName>
</protein>
<dbReference type="Proteomes" id="UP001201812">
    <property type="component" value="Unassembled WGS sequence"/>
</dbReference>
<organism evidence="1 2">
    <name type="scientific">Ditylenchus destructor</name>
    <dbReference type="NCBI Taxonomy" id="166010"/>
    <lineage>
        <taxon>Eukaryota</taxon>
        <taxon>Metazoa</taxon>
        <taxon>Ecdysozoa</taxon>
        <taxon>Nematoda</taxon>
        <taxon>Chromadorea</taxon>
        <taxon>Rhabditida</taxon>
        <taxon>Tylenchina</taxon>
        <taxon>Tylenchomorpha</taxon>
        <taxon>Sphaerularioidea</taxon>
        <taxon>Anguinidae</taxon>
        <taxon>Anguininae</taxon>
        <taxon>Ditylenchus</taxon>
    </lineage>
</organism>
<accession>A0AAD4N6V6</accession>
<keyword evidence="2" id="KW-1185">Reference proteome</keyword>
<reference evidence="1" key="1">
    <citation type="submission" date="2022-01" db="EMBL/GenBank/DDBJ databases">
        <title>Genome Sequence Resource for Two Populations of Ditylenchus destructor, the Migratory Endoparasitic Phytonematode.</title>
        <authorList>
            <person name="Zhang H."/>
            <person name="Lin R."/>
            <person name="Xie B."/>
        </authorList>
    </citation>
    <scope>NUCLEOTIDE SEQUENCE</scope>
    <source>
        <strain evidence="1">BazhouSP</strain>
    </source>
</reference>
<gene>
    <name evidence="1" type="ORF">DdX_09111</name>
</gene>
<dbReference type="AlphaFoldDB" id="A0AAD4N6V6"/>
<evidence type="ECO:0000313" key="1">
    <source>
        <dbReference type="EMBL" id="KAI1713591.1"/>
    </source>
</evidence>
<comment type="caution">
    <text evidence="1">The sequence shown here is derived from an EMBL/GenBank/DDBJ whole genome shotgun (WGS) entry which is preliminary data.</text>
</comment>
<name>A0AAD4N6V6_9BILA</name>
<proteinExistence type="predicted"/>
<evidence type="ECO:0000313" key="2">
    <source>
        <dbReference type="Proteomes" id="UP001201812"/>
    </source>
</evidence>
<dbReference type="EMBL" id="JAKKPZ010000015">
    <property type="protein sequence ID" value="KAI1713591.1"/>
    <property type="molecule type" value="Genomic_DNA"/>
</dbReference>